<dbReference type="GeneID" id="6007703"/>
<dbReference type="Gene3D" id="3.30.40.10">
    <property type="entry name" value="Zinc/RING finger domain, C3HC4 (zinc finger)"/>
    <property type="match status" value="1"/>
</dbReference>
<evidence type="ECO:0000313" key="9">
    <source>
        <dbReference type="Proteomes" id="UP000001861"/>
    </source>
</evidence>
<gene>
    <name evidence="8" type="ORF">CC1G_00786</name>
</gene>
<accession>A8N8R1</accession>
<organism evidence="8 9">
    <name type="scientific">Coprinopsis cinerea (strain Okayama-7 / 130 / ATCC MYA-4618 / FGSC 9003)</name>
    <name type="common">Inky cap fungus</name>
    <name type="synonym">Hormographiella aspergillata</name>
    <dbReference type="NCBI Taxonomy" id="240176"/>
    <lineage>
        <taxon>Eukaryota</taxon>
        <taxon>Fungi</taxon>
        <taxon>Dikarya</taxon>
        <taxon>Basidiomycota</taxon>
        <taxon>Agaricomycotina</taxon>
        <taxon>Agaricomycetes</taxon>
        <taxon>Agaricomycetidae</taxon>
        <taxon>Agaricales</taxon>
        <taxon>Agaricineae</taxon>
        <taxon>Psathyrellaceae</taxon>
        <taxon>Coprinopsis</taxon>
    </lineage>
</organism>
<dbReference type="InterPro" id="IPR018957">
    <property type="entry name" value="Znf_C3HC4_RING-type"/>
</dbReference>
<dbReference type="PANTHER" id="PTHR46569:SF1">
    <property type="entry name" value="E3 UBIQUITIN-PROTEIN LIGASE RFWD3-RELATED"/>
    <property type="match status" value="1"/>
</dbReference>
<feature type="compositionally biased region" description="Basic and acidic residues" evidence="6">
    <location>
        <begin position="293"/>
        <end position="302"/>
    </location>
</feature>
<dbReference type="InterPro" id="IPR017907">
    <property type="entry name" value="Znf_RING_CS"/>
</dbReference>
<keyword evidence="3" id="KW-0862">Zinc</keyword>
<dbReference type="EMBL" id="AACS02000007">
    <property type="protein sequence ID" value="EAU90402.2"/>
    <property type="molecule type" value="Genomic_DNA"/>
</dbReference>
<keyword evidence="5" id="KW-0175">Coiled coil</keyword>
<dbReference type="InterPro" id="IPR052639">
    <property type="entry name" value="TRAIP_ubiq-protein_ligase"/>
</dbReference>
<dbReference type="SUPFAM" id="SSF57850">
    <property type="entry name" value="RING/U-box"/>
    <property type="match status" value="1"/>
</dbReference>
<protein>
    <recommendedName>
        <fullName evidence="7">RING-type domain-containing protein</fullName>
    </recommendedName>
</protein>
<dbReference type="GO" id="GO:0031297">
    <property type="term" value="P:replication fork processing"/>
    <property type="evidence" value="ECO:0007669"/>
    <property type="project" value="TreeGrafter"/>
</dbReference>
<reference evidence="8 9" key="1">
    <citation type="journal article" date="2010" name="Proc. Natl. Acad. Sci. U.S.A.">
        <title>Insights into evolution of multicellular fungi from the assembled chromosomes of the mushroom Coprinopsis cinerea (Coprinus cinereus).</title>
        <authorList>
            <person name="Stajich J.E."/>
            <person name="Wilke S.K."/>
            <person name="Ahren D."/>
            <person name="Au C.H."/>
            <person name="Birren B.W."/>
            <person name="Borodovsky M."/>
            <person name="Burns C."/>
            <person name="Canback B."/>
            <person name="Casselton L.A."/>
            <person name="Cheng C.K."/>
            <person name="Deng J."/>
            <person name="Dietrich F.S."/>
            <person name="Fargo D.C."/>
            <person name="Farman M.L."/>
            <person name="Gathman A.C."/>
            <person name="Goldberg J."/>
            <person name="Guigo R."/>
            <person name="Hoegger P.J."/>
            <person name="Hooker J.B."/>
            <person name="Huggins A."/>
            <person name="James T.Y."/>
            <person name="Kamada T."/>
            <person name="Kilaru S."/>
            <person name="Kodira C."/>
            <person name="Kues U."/>
            <person name="Kupfer D."/>
            <person name="Kwan H.S."/>
            <person name="Lomsadze A."/>
            <person name="Li W."/>
            <person name="Lilly W.W."/>
            <person name="Ma L.J."/>
            <person name="Mackey A.J."/>
            <person name="Manning G."/>
            <person name="Martin F."/>
            <person name="Muraguchi H."/>
            <person name="Natvig D.O."/>
            <person name="Palmerini H."/>
            <person name="Ramesh M.A."/>
            <person name="Rehmeyer C.J."/>
            <person name="Roe B.A."/>
            <person name="Shenoy N."/>
            <person name="Stanke M."/>
            <person name="Ter-Hovhannisyan V."/>
            <person name="Tunlid A."/>
            <person name="Velagapudi R."/>
            <person name="Vision T.J."/>
            <person name="Zeng Q."/>
            <person name="Zolan M.E."/>
            <person name="Pukkila P.J."/>
        </authorList>
    </citation>
    <scope>NUCLEOTIDE SEQUENCE [LARGE SCALE GENOMIC DNA]</scope>
    <source>
        <strain evidence="9">Okayama-7 / 130 / ATCC MYA-4618 / FGSC 9003</strain>
    </source>
</reference>
<evidence type="ECO:0000259" key="7">
    <source>
        <dbReference type="PROSITE" id="PS50089"/>
    </source>
</evidence>
<evidence type="ECO:0000256" key="3">
    <source>
        <dbReference type="ARBA" id="ARBA00022833"/>
    </source>
</evidence>
<feature type="coiled-coil region" evidence="5">
    <location>
        <begin position="91"/>
        <end position="237"/>
    </location>
</feature>
<evidence type="ECO:0000256" key="4">
    <source>
        <dbReference type="PROSITE-ProRule" id="PRU00175"/>
    </source>
</evidence>
<dbReference type="InterPro" id="IPR001841">
    <property type="entry name" value="Znf_RING"/>
</dbReference>
<dbReference type="InParanoid" id="A8N8R1"/>
<sequence>MSEPLSGHCSICLNDYNDPVCIPCGHVFCFPCLTEYANGPAHEGFTAPCPTCRADFHLLTPDPRALPAKYHPFISSHLRRLFFDLTPHEETVSLKRQVKKLKKEVAQLMDACERQMNRVAAHKEGERNLRHRLDKLQNDYDELATEHDELVGDLEEVKEERDALAEENARLRELLETAIERKDAIFEEKERLETKNEELEEEIELTTRRAEDYKAKYRQAKSQIQALQRAKEEAEASGSRRKSFLAPPRLFNYDDFNAAMEKERTARSGRPTPDNTLYPDDFLTQYLWETRAARQERDREVQEAESSSRAGSGQEQPQVYEPPARIRVKRPLPRRSTPMQVSSAGPQSSSSLPRKRPRLSEPARLSSSLVEAEPQVAEDDLSE</sequence>
<dbReference type="Gene3D" id="1.10.287.1490">
    <property type="match status" value="1"/>
</dbReference>
<dbReference type="Pfam" id="PF00097">
    <property type="entry name" value="zf-C3HC4"/>
    <property type="match status" value="1"/>
</dbReference>
<dbReference type="GO" id="GO:0005634">
    <property type="term" value="C:nucleus"/>
    <property type="evidence" value="ECO:0007669"/>
    <property type="project" value="TreeGrafter"/>
</dbReference>
<dbReference type="OrthoDB" id="6270329at2759"/>
<evidence type="ECO:0000256" key="1">
    <source>
        <dbReference type="ARBA" id="ARBA00022723"/>
    </source>
</evidence>
<feature type="region of interest" description="Disordered" evidence="6">
    <location>
        <begin position="293"/>
        <end position="383"/>
    </location>
</feature>
<evidence type="ECO:0000256" key="6">
    <source>
        <dbReference type="SAM" id="MobiDB-lite"/>
    </source>
</evidence>
<evidence type="ECO:0000313" key="8">
    <source>
        <dbReference type="EMBL" id="EAU90402.2"/>
    </source>
</evidence>
<dbReference type="eggNOG" id="ENOG502RSFB">
    <property type="taxonomic scope" value="Eukaryota"/>
</dbReference>
<proteinExistence type="predicted"/>
<dbReference type="VEuPathDB" id="FungiDB:CC1G_00786"/>
<dbReference type="PROSITE" id="PS50089">
    <property type="entry name" value="ZF_RING_2"/>
    <property type="match status" value="1"/>
</dbReference>
<dbReference type="HOGENOM" id="CLU_721628_0_0_1"/>
<keyword evidence="2 4" id="KW-0863">Zinc-finger</keyword>
<feature type="compositionally biased region" description="Low complexity" evidence="6">
    <location>
        <begin position="342"/>
        <end position="352"/>
    </location>
</feature>
<dbReference type="KEGG" id="cci:CC1G_00786"/>
<dbReference type="PROSITE" id="PS00518">
    <property type="entry name" value="ZF_RING_1"/>
    <property type="match status" value="1"/>
</dbReference>
<dbReference type="PANTHER" id="PTHR46569">
    <property type="entry name" value="E3 UBIQUITIN-PROTEIN LIGASE TRAIP"/>
    <property type="match status" value="1"/>
</dbReference>
<comment type="caution">
    <text evidence="8">The sequence shown here is derived from an EMBL/GenBank/DDBJ whole genome shotgun (WGS) entry which is preliminary data.</text>
</comment>
<dbReference type="GO" id="GO:0016567">
    <property type="term" value="P:protein ubiquitination"/>
    <property type="evidence" value="ECO:0007669"/>
    <property type="project" value="TreeGrafter"/>
</dbReference>
<evidence type="ECO:0000256" key="5">
    <source>
        <dbReference type="SAM" id="Coils"/>
    </source>
</evidence>
<feature type="domain" description="RING-type" evidence="7">
    <location>
        <begin position="9"/>
        <end position="53"/>
    </location>
</feature>
<keyword evidence="9" id="KW-1185">Reference proteome</keyword>
<dbReference type="AlphaFoldDB" id="A8N8R1"/>
<dbReference type="GO" id="GO:0090734">
    <property type="term" value="C:site of DNA damage"/>
    <property type="evidence" value="ECO:0007669"/>
    <property type="project" value="TreeGrafter"/>
</dbReference>
<dbReference type="GO" id="GO:0061630">
    <property type="term" value="F:ubiquitin protein ligase activity"/>
    <property type="evidence" value="ECO:0007669"/>
    <property type="project" value="TreeGrafter"/>
</dbReference>
<dbReference type="InterPro" id="IPR013083">
    <property type="entry name" value="Znf_RING/FYVE/PHD"/>
</dbReference>
<dbReference type="SMART" id="SM00184">
    <property type="entry name" value="RING"/>
    <property type="match status" value="1"/>
</dbReference>
<evidence type="ECO:0000256" key="2">
    <source>
        <dbReference type="ARBA" id="ARBA00022771"/>
    </source>
</evidence>
<name>A8N8R1_COPC7</name>
<feature type="compositionally biased region" description="Polar residues" evidence="6">
    <location>
        <begin position="304"/>
        <end position="317"/>
    </location>
</feature>
<dbReference type="SUPFAM" id="SSF90257">
    <property type="entry name" value="Myosin rod fragments"/>
    <property type="match status" value="1"/>
</dbReference>
<dbReference type="Proteomes" id="UP000001861">
    <property type="component" value="Unassembled WGS sequence"/>
</dbReference>
<dbReference type="GO" id="GO:0008270">
    <property type="term" value="F:zinc ion binding"/>
    <property type="evidence" value="ECO:0007669"/>
    <property type="project" value="UniProtKB-KW"/>
</dbReference>
<dbReference type="RefSeq" id="XP_001831239.2">
    <property type="nucleotide sequence ID" value="XM_001831187.2"/>
</dbReference>
<keyword evidence="1" id="KW-0479">Metal-binding</keyword>